<protein>
    <recommendedName>
        <fullName evidence="4">Ig-like domain-containing protein</fullName>
    </recommendedName>
</protein>
<feature type="transmembrane region" description="Helical" evidence="3">
    <location>
        <begin position="3929"/>
        <end position="3953"/>
    </location>
</feature>
<dbReference type="Proteomes" id="UP000078348">
    <property type="component" value="Unassembled WGS sequence"/>
</dbReference>
<dbReference type="PROSITE" id="PS50835">
    <property type="entry name" value="IG_LIKE"/>
    <property type="match status" value="1"/>
</dbReference>
<feature type="domain" description="Ig-like" evidence="4">
    <location>
        <begin position="578"/>
        <end position="713"/>
    </location>
</feature>
<evidence type="ECO:0000259" key="4">
    <source>
        <dbReference type="PROSITE" id="PS50835"/>
    </source>
</evidence>
<evidence type="ECO:0000313" key="6">
    <source>
        <dbReference type="Proteomes" id="UP000078348"/>
    </source>
</evidence>
<dbReference type="EMBL" id="LXWW01000023">
    <property type="protein sequence ID" value="OAO17624.1"/>
    <property type="molecule type" value="Genomic_DNA"/>
</dbReference>
<name>A0A196SP80_BLAHN</name>
<keyword evidence="3" id="KW-0812">Transmembrane</keyword>
<dbReference type="OrthoDB" id="202952at2759"/>
<accession>A0A196SP80</accession>
<evidence type="ECO:0000256" key="3">
    <source>
        <dbReference type="SAM" id="Phobius"/>
    </source>
</evidence>
<feature type="region of interest" description="Disordered" evidence="2">
    <location>
        <begin position="1750"/>
        <end position="1776"/>
    </location>
</feature>
<comment type="caution">
    <text evidence="5">The sequence shown here is derived from an EMBL/GenBank/DDBJ whole genome shotgun (WGS) entry which is preliminary data.</text>
</comment>
<dbReference type="STRING" id="478820.A0A196SP80"/>
<feature type="compositionally biased region" description="Low complexity" evidence="2">
    <location>
        <begin position="1750"/>
        <end position="1770"/>
    </location>
</feature>
<keyword evidence="1" id="KW-0175">Coiled coil</keyword>
<keyword evidence="6" id="KW-1185">Reference proteome</keyword>
<dbReference type="InterPro" id="IPR007110">
    <property type="entry name" value="Ig-like_dom"/>
</dbReference>
<keyword evidence="3" id="KW-0472">Membrane</keyword>
<organism evidence="5 6">
    <name type="scientific">Blastocystis sp. subtype 1 (strain ATCC 50177 / NandII)</name>
    <dbReference type="NCBI Taxonomy" id="478820"/>
    <lineage>
        <taxon>Eukaryota</taxon>
        <taxon>Sar</taxon>
        <taxon>Stramenopiles</taxon>
        <taxon>Bigyra</taxon>
        <taxon>Opalozoa</taxon>
        <taxon>Opalinata</taxon>
        <taxon>Blastocystidae</taxon>
        <taxon>Blastocystis</taxon>
    </lineage>
</organism>
<evidence type="ECO:0000313" key="5">
    <source>
        <dbReference type="EMBL" id="OAO17624.1"/>
    </source>
</evidence>
<feature type="coiled-coil region" evidence="1">
    <location>
        <begin position="4026"/>
        <end position="4067"/>
    </location>
</feature>
<reference evidence="5 6" key="1">
    <citation type="submission" date="2016-05" db="EMBL/GenBank/DDBJ databases">
        <title>Nuclear genome of Blastocystis sp. subtype 1 NandII.</title>
        <authorList>
            <person name="Gentekaki E."/>
            <person name="Curtis B."/>
            <person name="Stairs C."/>
            <person name="Eme L."/>
            <person name="Herman E."/>
            <person name="Klimes V."/>
            <person name="Arias M.C."/>
            <person name="Elias M."/>
            <person name="Hilliou F."/>
            <person name="Klute M."/>
            <person name="Malik S.-B."/>
            <person name="Pightling A."/>
            <person name="Rachubinski R."/>
            <person name="Salas D."/>
            <person name="Schlacht A."/>
            <person name="Suga H."/>
            <person name="Archibald J."/>
            <person name="Ball S.G."/>
            <person name="Clark G."/>
            <person name="Dacks J."/>
            <person name="Van Der Giezen M."/>
            <person name="Tsaousis A."/>
            <person name="Roger A."/>
        </authorList>
    </citation>
    <scope>NUCLEOTIDE SEQUENCE [LARGE SCALE GENOMIC DNA]</scope>
    <source>
        <strain evidence="6">ATCC 50177 / NandII</strain>
    </source>
</reference>
<evidence type="ECO:0000256" key="2">
    <source>
        <dbReference type="SAM" id="MobiDB-lite"/>
    </source>
</evidence>
<proteinExistence type="predicted"/>
<gene>
    <name evidence="5" type="ORF">AV274_0648</name>
</gene>
<keyword evidence="3" id="KW-1133">Transmembrane helix</keyword>
<sequence>MVVSASIDNIKTYCRVLNGEVWQLFYATSNSESISNSESYIDLLKNPTGFQWFSEYSEEDYFSESSSQLYGMFPLSEFPDRMNKILIHNGGVWNASEFFSITFTDPSLMRKLLQFSLQTSGAKNANKCYPMEHGHYYVVKTADNTYRGDALSIGSFGIGILPCLRNNNGINNNIVSIASHNDAYFNRDYSRPSTFPLYLFGDVSAASGQRATQQIAGSTSAFRTNRLRVYLGHSDVYSTPTHFYHFRPPAEHCFPLPSGSSCACLPRSAIEPDYADYTTSVLVNHLYCRALHEGGTDCFHMPECEGVTPLSSFETGVRAEAFATQAMLGVDNRPLVDNEDVMRWFREDPGFNEHFAFSLPRVVLTSSDGGDDTASTASTAGFSSDYFYPLPQTSETTTLREATLGVTCWFTFAFTETFAATERSWVSFRASDSIWVYFDGTLLTSHQGVGINAEERIDLSQHVAALSRPYYSLHVFAASRSCVTNSSLFSAFHWTTSTPAMPALEDHLNHHVTMTPDNTDSVDVTWAGGTATLQANSFVRLQQPPAPFYRLEAELQIRSFSPESFLCLVVHGVRATRPSVLRAGVDVGSLSTAPCEMSGATVAVMLTASTVSWLGYDAEQAVWQVLRVALKEWSLNERRRVRVDLSVLYGSLSMFVNDMNNAVMSHDELLAPDFGNTAWFEVRSASQNSVSLYNCTVSSFQATAANLHGDIVSLYATQAIAGSPFFVPITSNMMFASQFYSNYTVSIVGQNTGNTEFTDCTVPPAVESFSGSFSLCLLTTVADVYDVTVAFEGETVSQFPCFGCMTVLHDSPSIANVLIDGLDAELYTGVTYPFRVWLRDRYNNTVAKCSAYSFSFAPDPNGYISPNPKIHSSAYYAFTLYANRTDEFSFFTYLNGAPVSSTPTTVAIIAPYPSDLSHIIPPVASTAVTDRWVNFQVVLLGEKFITVSARDYAIAVRVEKRVEDANGPRRKNRLQLVKGTQYRVKQVDEEYAVKPASETSFANRGAGGDDYTAMTDFDYRCFYTTILYEGEPTEVFRCQLLFSYPIEGLLRVFVGRVPSDVGREGRQAVYLEDIHNAVLYLQEFFTIEPSQLDCHKTKIIWPREFYADRNNVAQVWLFDQFDNLLNTTGHISSFYETSNVDNVMHGVPVTKENGVLLLNVLPGNANLPEDRRLQLHVVCNGTGTEYVEEKSVVVVDMEVKRVIASVASSEEVSNYRKIRYTVTLRNSEGGVVAPTQYRLVVAHQTPDNGTTFAVVSPQDMIFTHSVTLQRRGMHHVTMYVVDSTDVAERAFDADYDCDGGVPTSFFVYGNGTAFPQCDGNVCAGKLFIGGKNDAGDVVALGDGLAFTVEVVSREQTNVLQSFDLSYDEGRMNAVVTYSFSAVSTGYTIVVLLNNKPIDQFFFLPDSLDYSSILLYPLLHRLTPSTEPSNAQAVQRVRDIPSLDSASFVLTMPLGLLLSPEDVSAHSASASPLLLPPSAFAISSRTANSLLVTPITPVAGEYLVNLFVHNVLFRAEVRLVVHASSLASQLLFWGDGLVGGRTTDTLLVCAKKTDLFGNRLNMDDLALTAESKATSASVPVFKTPFGDFVQFAFRHTLLPEKALRDKLGLQLMDAGTPCTPPLPLEGTVVRSASLSLPHSVVAVESQVRVGDEVLLSLSPRDLYGNLIAPSIVCPFINITATNQQTGLVVMSTLGPYTRGANCSNIQPYLLSADDEACVFLFSFIHSGEFEIVVTAASAVGSIPFPDSVGVSGSNGSNGSSGSSGSNGSNGSPDSVAMPNSAGEWSGSIVVRPGAFDPRRSRIEVDGSEKARLITNDAFTDEMAARMHALGVELTNDVVVRNAHTMVVSGVQFILHCSLVDLFGNPISPSSGIEVVVAHDGVEVLPDHLQILFNADGSTDLLLLFSHEGQYQIDVRCDDRALNARLPVLVVPLNTNRVSVFNLEADCPEYDDQSDVACGMLGTRNLVGTAFVVQLVLSFRSVLSGERVWPGEKPLLVQFTNTANYRYNHTIAEKDTEILVQELFLSQYRVSYDRMSDLQPPILGEYYLNVLFNNQPVNFDVFTATLLPGVVDISLSSCTFTAQELSVQVACTLRDAEGFLLTAYPAPLFVFVTLSNVRNLQYTNFTSFLAYQMIDAGYGVFRYTVPTAVSSHLTAHVRVSDTSQVLEQTFEKDIGFGALWPQGCIVYAVRTPTWDIEAPYTVRVAVLDQMSNVLCPEDNTITVTLQLEVERGLQKIQSVLDVPPVPICETTEPLLSFATRFYFLYSGLTRVSVVVTDAAAGTSAMIKTFTIQVLPTYCQQNAVATFTCFTEPTEEQTLARKFSFICTNSADACPVGLVHNDRCRQDESYCWGYRLYKPWCNSALAPDLECACTRSLCVTGQCYSDSAFCPAPPLCPQGYTLCSDYRCVEDAAFCPSILACPTGTVLCGNLHRCGLSEKECEFVAVAKCPFYAPLLCADGFSCVSRYDLCPSAPLCPAGTVRCENGVCRKSADECFVRLPCPADRPVRCSDGSCSPLSPITCPSSLVCPPGFVATTDHRCISPTAQGAAFLTSSGQCPSTHVTCADGTCALSFALCSTPFQCPPGFVLCSDMSCRADERQCISYKERCMPPMIRCPSRECVQRPEDCSKQIICPRSKPVRCSDGSCASNITECVVDRNKDFFFFSAALSRIEVKHPHETVDLEAGEAFPLALTVEDPPCSNAFSTFCSSMSMCVSSASNCPHQPFCPTVRPYRCPDGRCVTDETDCAEENEVCEKGYVKCPLGGSCQKSLSLCPVLKSCGSYESLCSNSVCVSQLGSIVGLPSYLTESTIVGDLEYLFLTDATVFSFMEASLQYEINLCVFEIVNGDAVRSRCCRTVCDDACLEAERATAQTLCRERKNHFPCEEEESGNAGCARDERRCFDNRCVKRNETCGSVTVCTRDRPVRCMNNECVHDASECEKEVTCVRGFVMCDDGSCAPSYAACSSILCARDTPILCWDQSCRKTAEDCPAMNKCEEGMSFCAVTGSCVYDRNTCLTNELRVDDSNRHLLDFCHGKYLCPDGSCRSNVMSCPAEQCPVQYTHRCANGLCVGVPEECETGDAIAVRLSGPCPEKAPFACFDGTCVANYALCPVSMHCDPPYHRCANGLCVFSRVLCPIMFPTFFTAAEYTRHHPLLQFLRPELVLPFLNKLVDVQPRRCPLHHPFLCASGECMSSPNFCHSITPCSHSLLRNGNERCPDRSCAYDASACSNATACPAGVPVMCMEGSFSGMCVRDALDCIQENGCPLRFPKRCLNGACIAQSTVCPRVSVSNGCPADRPVKCITGECKAAETECTLLNGCSPLLPFKAANGNCYKSPKDYAAASTSCPANTPVRCWDGQCVAFPAYCRKHVACSLDAPVMCASGECGTLPLQYPTRDFIAASMLETVMVDEAELERVRNDVCRPTPVCPREIPYMCADMHCVSDYNACRSCLNCTRTNRELPFCPAPRPVYCPRSGACVKNQGDCENYRTCPPEKSYRCFTGECAATPSACVYASREQMDNVLLSVRKETAQPVSTVWMSQRVKVEKTSQTSQTTERTRLSWAWRMQTSVRTRVAPLPFTMCSNGAMQAVEACGIIPQCSMYTPKRCWNGQCVALGEECPSLMNENMPSFDVLLPLRHYLFPHRSADSLYGVECLVGQLCGDGVCRTHCALSIGCGVDEVQCPDGRCVSMLPGVDDKEVCLGFDNCREDEYRCFTGKCVRALSDCYEDHYSAVLAEEALLMVAAQEMKDVMLYNYKHEVYAYLASSSDAYLAPPEPFFLHVTSVSMDALSRQFVVIEDPHRAAELRLTPVVKPSTMLLSPAVRVEFISLRDNHTIAALHRPILFSFLKPSLYAILPLVRYDNRLYRNPLHIRNDELCPAVLRMSTWTCLNSDEYEYRAGVFYIKIARPMSIALMIHPLAPVGPVPEQAQTVGAVFVEFLCVSLYVAVPVLLALLALLVHMMEYRLRWEQNIDCYRHSRIHTDAEAIILKEKSHTRKWRQIDFSDVVKNKQGAVSNPLAVHRILDDMYNHQLDEVRETAKKNKETIRRLMLEKEAVLREIEELKTKLASASIV</sequence>
<evidence type="ECO:0000256" key="1">
    <source>
        <dbReference type="SAM" id="Coils"/>
    </source>
</evidence>